<dbReference type="SUPFAM" id="SSF53067">
    <property type="entry name" value="Actin-like ATPase domain"/>
    <property type="match status" value="2"/>
</dbReference>
<dbReference type="PANTHER" id="PTHR19375">
    <property type="entry name" value="HEAT SHOCK PROTEIN 70KDA"/>
    <property type="match status" value="1"/>
</dbReference>
<dbReference type="PROSITE" id="PS00329">
    <property type="entry name" value="HSP70_2"/>
    <property type="match status" value="1"/>
</dbReference>
<evidence type="ECO:0000256" key="1">
    <source>
        <dbReference type="ARBA" id="ARBA00007381"/>
    </source>
</evidence>
<dbReference type="FunFam" id="3.90.640.10:FF:000003">
    <property type="entry name" value="Molecular chaperone DnaK"/>
    <property type="match status" value="1"/>
</dbReference>
<organism evidence="6 7">
    <name type="scientific">Nitrospirillum viridazoti CBAmc</name>
    <dbReference type="NCBI Taxonomy" id="1441467"/>
    <lineage>
        <taxon>Bacteria</taxon>
        <taxon>Pseudomonadati</taxon>
        <taxon>Pseudomonadota</taxon>
        <taxon>Alphaproteobacteria</taxon>
        <taxon>Rhodospirillales</taxon>
        <taxon>Azospirillaceae</taxon>
        <taxon>Nitrospirillum</taxon>
        <taxon>Nitrospirillum viridazoti</taxon>
    </lineage>
</organism>
<dbReference type="PRINTS" id="PR00301">
    <property type="entry name" value="HEATSHOCK70"/>
</dbReference>
<evidence type="ECO:0000313" key="6">
    <source>
        <dbReference type="EMBL" id="ASG20799.1"/>
    </source>
</evidence>
<comment type="similarity">
    <text evidence="1 5">Belongs to the heat shock protein 70 family.</text>
</comment>
<protein>
    <submittedName>
        <fullName evidence="6">Molecular chaperone HscC</fullName>
    </submittedName>
</protein>
<dbReference type="Gene3D" id="3.30.420.40">
    <property type="match status" value="3"/>
</dbReference>
<name>A0A248JQC5_9PROT</name>
<dbReference type="Proteomes" id="UP000197153">
    <property type="component" value="Chromosome 1"/>
</dbReference>
<dbReference type="PROSITE" id="PS01036">
    <property type="entry name" value="HSP70_3"/>
    <property type="match status" value="1"/>
</dbReference>
<sequence>MIVGIDLGTTNSAVAVWRDGKAELIPNSLGHRLTPSAVSLDDQGTVLVGLPARERQATHPTLTATAFKRLMGSQRVTRLGKRDFLPEELSALVLKVLKADAEAYLGQPVTEAVITVPAYFNDKQRKATRRAGELAGLKVERLLNEPTAAALAYGIHQLEAETQFLVFDLGGGTFDVSILEIFEGVIEVRATSGDNRLGGEDFNELIVDDLRQRYAADWGRDTRDSDALYQRLRAAAERARRALSEQAATPVRVVWKDKTYEYELTAEAFEAKAEGLLNRLREPVLRALRDGQLEARSLREIVLVGGATRMPAVRRAVTRMFGRFPAHSVHPDEAVALGAAVQAGLKGRDAALNEVVITDVCPYSLGVDVAERNPDGSLRTGIFSPILERNTVIPASRVSSFHTLQANQKAVTFTIYQGESRDVQDNVALGQVSIPVPPRPAGAVKVDCRFTYDINGLLEVDVHVPETGEQRNLVITDEEAAKPDDLEARRQALAALKVHPRDTEANRAVLARANRCYEDFLGDKRAYVAHLLAQFEGILEGQEPRAIEAARQSLSEALDQLEGETYL</sequence>
<dbReference type="KEGG" id="nao:Y958_08245"/>
<dbReference type="InterPro" id="IPR018181">
    <property type="entry name" value="Heat_shock_70_CS"/>
</dbReference>
<keyword evidence="7" id="KW-1185">Reference proteome</keyword>
<dbReference type="InterPro" id="IPR029047">
    <property type="entry name" value="HSP70_peptide-bd_sf"/>
</dbReference>
<keyword evidence="2 5" id="KW-0547">Nucleotide-binding</keyword>
<dbReference type="AlphaFoldDB" id="A0A248JQC5"/>
<keyword evidence="4" id="KW-0143">Chaperone</keyword>
<dbReference type="RefSeq" id="WP_088871620.1">
    <property type="nucleotide sequence ID" value="NZ_CP022110.1"/>
</dbReference>
<dbReference type="Gene3D" id="2.60.34.10">
    <property type="entry name" value="Substrate Binding Domain Of DNAk, Chain A, domain 1"/>
    <property type="match status" value="1"/>
</dbReference>
<dbReference type="FunFam" id="3.30.420.40:FF:000144">
    <property type="entry name" value="Molecular chaperone HscC"/>
    <property type="match status" value="1"/>
</dbReference>
<evidence type="ECO:0000256" key="4">
    <source>
        <dbReference type="ARBA" id="ARBA00023186"/>
    </source>
</evidence>
<accession>A0A248JQC5</accession>
<dbReference type="GO" id="GO:0005524">
    <property type="term" value="F:ATP binding"/>
    <property type="evidence" value="ECO:0007669"/>
    <property type="project" value="UniProtKB-KW"/>
</dbReference>
<dbReference type="Gene3D" id="3.90.640.10">
    <property type="entry name" value="Actin, Chain A, domain 4"/>
    <property type="match status" value="1"/>
</dbReference>
<dbReference type="InterPro" id="IPR043129">
    <property type="entry name" value="ATPase_NBD"/>
</dbReference>
<dbReference type="GO" id="GO:0140662">
    <property type="term" value="F:ATP-dependent protein folding chaperone"/>
    <property type="evidence" value="ECO:0007669"/>
    <property type="project" value="InterPro"/>
</dbReference>
<evidence type="ECO:0000256" key="3">
    <source>
        <dbReference type="ARBA" id="ARBA00022840"/>
    </source>
</evidence>
<evidence type="ECO:0000256" key="2">
    <source>
        <dbReference type="ARBA" id="ARBA00022741"/>
    </source>
</evidence>
<reference evidence="6 7" key="1">
    <citation type="submission" date="2017-06" db="EMBL/GenBank/DDBJ databases">
        <title>Complete genome sequence of Nitrospirillum amazonense strain CBAmC, an endophytic nitrogen-fixing and plant growth-promoting bacterium, isolated from sugarcane.</title>
        <authorList>
            <person name="Schwab S."/>
            <person name="dos Santos Teixeira K.R."/>
            <person name="Simoes Araujo J.L."/>
            <person name="Soares Vidal M."/>
            <person name="Borges de Freitas H.R."/>
            <person name="Rivello Crivelaro A.L."/>
            <person name="Bueno de Camargo Nunes A."/>
            <person name="dos Santos C.M."/>
            <person name="Palmeira da Silva Rosa D."/>
            <person name="da Silva Padilha D."/>
            <person name="da Silva E."/>
            <person name="Araujo Terra L."/>
            <person name="Soares Mendes V."/>
            <person name="Farinelli L."/>
            <person name="Magalhaes Cruz L."/>
            <person name="Baldani J.I."/>
        </authorList>
    </citation>
    <scope>NUCLEOTIDE SEQUENCE [LARGE SCALE GENOMIC DNA]</scope>
    <source>
        <strain evidence="6 7">CBAmC</strain>
    </source>
</reference>
<dbReference type="InterPro" id="IPR013126">
    <property type="entry name" value="Hsp_70_fam"/>
</dbReference>
<evidence type="ECO:0000313" key="7">
    <source>
        <dbReference type="Proteomes" id="UP000197153"/>
    </source>
</evidence>
<dbReference type="Pfam" id="PF00012">
    <property type="entry name" value="HSP70"/>
    <property type="match status" value="2"/>
</dbReference>
<keyword evidence="3 5" id="KW-0067">ATP-binding</keyword>
<proteinExistence type="inferred from homology"/>
<gene>
    <name evidence="6" type="ORF">Y958_08245</name>
</gene>
<evidence type="ECO:0000256" key="5">
    <source>
        <dbReference type="RuleBase" id="RU003322"/>
    </source>
</evidence>
<dbReference type="EMBL" id="CP022110">
    <property type="protein sequence ID" value="ASG20799.1"/>
    <property type="molecule type" value="Genomic_DNA"/>
</dbReference>
<dbReference type="SUPFAM" id="SSF100920">
    <property type="entry name" value="Heat shock protein 70kD (HSP70), peptide-binding domain"/>
    <property type="match status" value="1"/>
</dbReference>
<dbReference type="PROSITE" id="PS00297">
    <property type="entry name" value="HSP70_1"/>
    <property type="match status" value="1"/>
</dbReference>